<reference evidence="2" key="1">
    <citation type="submission" date="2021-01" db="EMBL/GenBank/DDBJ databases">
        <title>Caligus Genome Assembly.</title>
        <authorList>
            <person name="Gallardo-Escarate C."/>
        </authorList>
    </citation>
    <scope>NUCLEOTIDE SEQUENCE [LARGE SCALE GENOMIC DNA]</scope>
</reference>
<evidence type="ECO:0000313" key="1">
    <source>
        <dbReference type="EMBL" id="QQP41183.1"/>
    </source>
</evidence>
<sequence length="52" mass="5889">RGFLGMTVHWIDPTTIRRQKAVLGCREVTVSQTGKFLARAICQMHMDLASRT</sequence>
<name>A0A7T8JZR7_CALRO</name>
<protein>
    <submittedName>
        <fullName evidence="1">Uncharacterized protein</fullName>
    </submittedName>
</protein>
<dbReference type="EMBL" id="CP045899">
    <property type="protein sequence ID" value="QQP41183.1"/>
    <property type="molecule type" value="Genomic_DNA"/>
</dbReference>
<evidence type="ECO:0000313" key="2">
    <source>
        <dbReference type="Proteomes" id="UP000595437"/>
    </source>
</evidence>
<keyword evidence="2" id="KW-1185">Reference proteome</keyword>
<dbReference type="OrthoDB" id="6538126at2759"/>
<dbReference type="Proteomes" id="UP000595437">
    <property type="component" value="Chromosome 10"/>
</dbReference>
<accession>A0A7T8JZR7</accession>
<feature type="non-terminal residue" evidence="1">
    <location>
        <position position="52"/>
    </location>
</feature>
<gene>
    <name evidence="1" type="ORF">FKW44_015469</name>
</gene>
<organism evidence="1 2">
    <name type="scientific">Caligus rogercresseyi</name>
    <name type="common">Sea louse</name>
    <dbReference type="NCBI Taxonomy" id="217165"/>
    <lineage>
        <taxon>Eukaryota</taxon>
        <taxon>Metazoa</taxon>
        <taxon>Ecdysozoa</taxon>
        <taxon>Arthropoda</taxon>
        <taxon>Crustacea</taxon>
        <taxon>Multicrustacea</taxon>
        <taxon>Hexanauplia</taxon>
        <taxon>Copepoda</taxon>
        <taxon>Siphonostomatoida</taxon>
        <taxon>Caligidae</taxon>
        <taxon>Caligus</taxon>
    </lineage>
</organism>
<proteinExistence type="predicted"/>
<dbReference type="AlphaFoldDB" id="A0A7T8JZR7"/>
<feature type="non-terminal residue" evidence="1">
    <location>
        <position position="1"/>
    </location>
</feature>